<dbReference type="Pfam" id="PF07977">
    <property type="entry name" value="FabA"/>
    <property type="match status" value="1"/>
</dbReference>
<dbReference type="InterPro" id="IPR013114">
    <property type="entry name" value="FabA_FabZ"/>
</dbReference>
<comment type="caution">
    <text evidence="2">The sequence shown here is derived from an EMBL/GenBank/DDBJ whole genome shotgun (WGS) entry which is preliminary data.</text>
</comment>
<protein>
    <submittedName>
        <fullName evidence="2">Beta-hydroxyacyl-ACP dehydratase</fullName>
    </submittedName>
</protein>
<dbReference type="PANTHER" id="PTHR30272">
    <property type="entry name" value="3-HYDROXYACYL-[ACYL-CARRIER-PROTEIN] DEHYDRATASE"/>
    <property type="match status" value="1"/>
</dbReference>
<dbReference type="RefSeq" id="WP_185661474.1">
    <property type="nucleotide sequence ID" value="NZ_CAWPOO010000013.1"/>
</dbReference>
<dbReference type="CDD" id="cd01288">
    <property type="entry name" value="FabZ"/>
    <property type="match status" value="1"/>
</dbReference>
<sequence>MATEEILNAIPHRPPFLFVDEVVEHTENSLTTRRYVPETEAFFQGHYPGNPIMPGVIISEAVFQTGAIFLTRLFADDLAAEPDMVPVLTKISDARFKSIVRPKDTLLITAKYKEKMGRFVFMDGSVATEDGRRVMTVSFSVALAKAPKD</sequence>
<organism evidence="2 3">
    <name type="scientific">Pelagicoccus albus</name>
    <dbReference type="NCBI Taxonomy" id="415222"/>
    <lineage>
        <taxon>Bacteria</taxon>
        <taxon>Pseudomonadati</taxon>
        <taxon>Verrucomicrobiota</taxon>
        <taxon>Opitutia</taxon>
        <taxon>Puniceicoccales</taxon>
        <taxon>Pelagicoccaceae</taxon>
        <taxon>Pelagicoccus</taxon>
    </lineage>
</organism>
<proteinExistence type="predicted"/>
<evidence type="ECO:0000256" key="1">
    <source>
        <dbReference type="ARBA" id="ARBA00023239"/>
    </source>
</evidence>
<dbReference type="InterPro" id="IPR029069">
    <property type="entry name" value="HotDog_dom_sf"/>
</dbReference>
<evidence type="ECO:0000313" key="2">
    <source>
        <dbReference type="EMBL" id="MBC2607598.1"/>
    </source>
</evidence>
<dbReference type="PANTHER" id="PTHR30272:SF1">
    <property type="entry name" value="3-HYDROXYACYL-[ACYL-CARRIER-PROTEIN] DEHYDRATASE"/>
    <property type="match status" value="1"/>
</dbReference>
<accession>A0A7X1B8G7</accession>
<evidence type="ECO:0000313" key="3">
    <source>
        <dbReference type="Proteomes" id="UP000526501"/>
    </source>
</evidence>
<dbReference type="GO" id="GO:0016829">
    <property type="term" value="F:lyase activity"/>
    <property type="evidence" value="ECO:0007669"/>
    <property type="project" value="UniProtKB-KW"/>
</dbReference>
<dbReference type="Proteomes" id="UP000526501">
    <property type="component" value="Unassembled WGS sequence"/>
</dbReference>
<dbReference type="SUPFAM" id="SSF54637">
    <property type="entry name" value="Thioesterase/thiol ester dehydrase-isomerase"/>
    <property type="match status" value="1"/>
</dbReference>
<dbReference type="AlphaFoldDB" id="A0A7X1B8G7"/>
<name>A0A7X1B8G7_9BACT</name>
<keyword evidence="1" id="KW-0456">Lyase</keyword>
<dbReference type="Gene3D" id="3.10.129.10">
    <property type="entry name" value="Hotdog Thioesterase"/>
    <property type="match status" value="1"/>
</dbReference>
<keyword evidence="3" id="KW-1185">Reference proteome</keyword>
<reference evidence="2 3" key="1">
    <citation type="submission" date="2020-07" db="EMBL/GenBank/DDBJ databases">
        <authorList>
            <person name="Feng X."/>
        </authorList>
    </citation>
    <scope>NUCLEOTIDE SEQUENCE [LARGE SCALE GENOMIC DNA]</scope>
    <source>
        <strain evidence="2 3">JCM23202</strain>
    </source>
</reference>
<gene>
    <name evidence="2" type="ORF">H5P27_16215</name>
</gene>
<dbReference type="EMBL" id="JACHVC010000013">
    <property type="protein sequence ID" value="MBC2607598.1"/>
    <property type="molecule type" value="Genomic_DNA"/>
</dbReference>